<keyword evidence="4 10" id="KW-1003">Cell membrane</keyword>
<accession>A0A3N0WV78</accession>
<comment type="similarity">
    <text evidence="2 10">Belongs to the MscL family.</text>
</comment>
<evidence type="ECO:0000256" key="5">
    <source>
        <dbReference type="ARBA" id="ARBA00022692"/>
    </source>
</evidence>
<dbReference type="PRINTS" id="PR01264">
    <property type="entry name" value="MECHCHANNEL"/>
</dbReference>
<feature type="transmembrane region" description="Helical" evidence="10">
    <location>
        <begin position="16"/>
        <end position="37"/>
    </location>
</feature>
<evidence type="ECO:0000256" key="7">
    <source>
        <dbReference type="ARBA" id="ARBA00023065"/>
    </source>
</evidence>
<protein>
    <recommendedName>
        <fullName evidence="10">Large-conductance mechanosensitive channel</fullName>
    </recommendedName>
</protein>
<dbReference type="GO" id="GO:0008381">
    <property type="term" value="F:mechanosensitive monoatomic ion channel activity"/>
    <property type="evidence" value="ECO:0007669"/>
    <property type="project" value="UniProtKB-UniRule"/>
</dbReference>
<feature type="transmembrane region" description="Helical" evidence="10">
    <location>
        <begin position="71"/>
        <end position="89"/>
    </location>
</feature>
<keyword evidence="9 10" id="KW-0407">Ion channel</keyword>
<evidence type="ECO:0000256" key="6">
    <source>
        <dbReference type="ARBA" id="ARBA00022989"/>
    </source>
</evidence>
<evidence type="ECO:0000256" key="8">
    <source>
        <dbReference type="ARBA" id="ARBA00023136"/>
    </source>
</evidence>
<evidence type="ECO:0000313" key="12">
    <source>
        <dbReference type="Proteomes" id="UP000270224"/>
    </source>
</evidence>
<reference evidence="12" key="1">
    <citation type="submission" date="2018-11" db="EMBL/GenBank/DDBJ databases">
        <title>Proposal to divide the Flavobacteriaceae and reorganize its genera based on Amino Acid Identity values calculated from whole genome sequences.</title>
        <authorList>
            <person name="Nicholson A.C."/>
            <person name="Gulvik C.A."/>
            <person name="Whitney A.M."/>
            <person name="Humrighouse B.W."/>
            <person name="Bell M."/>
            <person name="Holmens B."/>
            <person name="Steigerwalt A."/>
            <person name="Villarma A."/>
            <person name="Sheth M."/>
            <person name="Batra D."/>
            <person name="Pryor J."/>
            <person name="Bernardet J.-F."/>
            <person name="Hugo C."/>
            <person name="Kampfer P."/>
            <person name="Newman J."/>
            <person name="Mcquiston J.R."/>
        </authorList>
    </citation>
    <scope>NUCLEOTIDE SEQUENCE [LARGE SCALE GENOMIC DNA]</scope>
    <source>
        <strain evidence="12">H3056</strain>
    </source>
</reference>
<dbReference type="OrthoDB" id="9810350at2"/>
<dbReference type="InterPro" id="IPR036019">
    <property type="entry name" value="MscL_channel"/>
</dbReference>
<evidence type="ECO:0000256" key="3">
    <source>
        <dbReference type="ARBA" id="ARBA00022448"/>
    </source>
</evidence>
<dbReference type="PANTHER" id="PTHR30266">
    <property type="entry name" value="MECHANOSENSITIVE CHANNEL MSCL"/>
    <property type="match status" value="1"/>
</dbReference>
<dbReference type="NCBIfam" id="TIGR00220">
    <property type="entry name" value="mscL"/>
    <property type="match status" value="1"/>
</dbReference>
<comment type="subunit">
    <text evidence="10">Homopentamer.</text>
</comment>
<comment type="function">
    <text evidence="10">Channel that opens in response to stretch forces in the membrane lipid bilayer. May participate in the regulation of osmotic pressure changes within the cell.</text>
</comment>
<keyword evidence="6 10" id="KW-1133">Transmembrane helix</keyword>
<sequence>MGIVKEFKEFAFKGNVMDLAIAVIIGAAFGKIVTSLVDDVITPLLLTPALKAAGAENIAKLSWNGVMYGNFLSAIISFLCIALVLFWLIKAANKLQKAPTPEADPLPTNEEILLMEIRDLLKTKS</sequence>
<dbReference type="PROSITE" id="PS01327">
    <property type="entry name" value="MSCL"/>
    <property type="match status" value="1"/>
</dbReference>
<dbReference type="InterPro" id="IPR037673">
    <property type="entry name" value="MSC/AndL"/>
</dbReference>
<evidence type="ECO:0000256" key="9">
    <source>
        <dbReference type="ARBA" id="ARBA00023303"/>
    </source>
</evidence>
<dbReference type="InterPro" id="IPR001185">
    <property type="entry name" value="MS_channel"/>
</dbReference>
<keyword evidence="8 10" id="KW-0472">Membrane</keyword>
<gene>
    <name evidence="10 11" type="primary">mscL</name>
    <name evidence="11" type="ORF">EGI11_06030</name>
</gene>
<evidence type="ECO:0000313" key="11">
    <source>
        <dbReference type="EMBL" id="ROI08977.1"/>
    </source>
</evidence>
<comment type="subcellular location">
    <subcellularLocation>
        <location evidence="1 10">Cell membrane</location>
        <topology evidence="1 10">Multi-pass membrane protein</topology>
    </subcellularLocation>
</comment>
<dbReference type="Pfam" id="PF01741">
    <property type="entry name" value="MscL"/>
    <property type="match status" value="1"/>
</dbReference>
<dbReference type="Gene3D" id="1.10.1200.120">
    <property type="entry name" value="Large-conductance mechanosensitive channel, MscL, domain 1"/>
    <property type="match status" value="1"/>
</dbReference>
<dbReference type="PANTHER" id="PTHR30266:SF2">
    <property type="entry name" value="LARGE-CONDUCTANCE MECHANOSENSITIVE CHANNEL"/>
    <property type="match status" value="1"/>
</dbReference>
<keyword evidence="3 10" id="KW-0813">Transport</keyword>
<dbReference type="GO" id="GO:0005886">
    <property type="term" value="C:plasma membrane"/>
    <property type="evidence" value="ECO:0007669"/>
    <property type="project" value="UniProtKB-SubCell"/>
</dbReference>
<evidence type="ECO:0000256" key="2">
    <source>
        <dbReference type="ARBA" id="ARBA00007254"/>
    </source>
</evidence>
<keyword evidence="7 10" id="KW-0406">Ion transport</keyword>
<evidence type="ECO:0000256" key="4">
    <source>
        <dbReference type="ARBA" id="ARBA00022475"/>
    </source>
</evidence>
<keyword evidence="5 10" id="KW-0812">Transmembrane</keyword>
<dbReference type="AlphaFoldDB" id="A0A3N0WV78"/>
<evidence type="ECO:0000256" key="10">
    <source>
        <dbReference type="HAMAP-Rule" id="MF_00115"/>
    </source>
</evidence>
<comment type="caution">
    <text evidence="11">The sequence shown here is derived from an EMBL/GenBank/DDBJ whole genome shotgun (WGS) entry which is preliminary data.</text>
</comment>
<dbReference type="InterPro" id="IPR019823">
    <property type="entry name" value="Mechanosensitive_channel_CS"/>
</dbReference>
<organism evidence="11 12">
    <name type="scientific">Kaistella daneshvariae</name>
    <dbReference type="NCBI Taxonomy" id="2487074"/>
    <lineage>
        <taxon>Bacteria</taxon>
        <taxon>Pseudomonadati</taxon>
        <taxon>Bacteroidota</taxon>
        <taxon>Flavobacteriia</taxon>
        <taxon>Flavobacteriales</taxon>
        <taxon>Weeksellaceae</taxon>
        <taxon>Chryseobacterium group</taxon>
        <taxon>Kaistella</taxon>
    </lineage>
</organism>
<evidence type="ECO:0000256" key="1">
    <source>
        <dbReference type="ARBA" id="ARBA00004651"/>
    </source>
</evidence>
<dbReference type="HAMAP" id="MF_00115">
    <property type="entry name" value="MscL"/>
    <property type="match status" value="1"/>
</dbReference>
<dbReference type="RefSeq" id="WP_123265560.1">
    <property type="nucleotide sequence ID" value="NZ_RJUG01000003.1"/>
</dbReference>
<dbReference type="Proteomes" id="UP000270224">
    <property type="component" value="Unassembled WGS sequence"/>
</dbReference>
<proteinExistence type="inferred from homology"/>
<dbReference type="EMBL" id="RJUG01000003">
    <property type="protein sequence ID" value="ROI08977.1"/>
    <property type="molecule type" value="Genomic_DNA"/>
</dbReference>
<dbReference type="SUPFAM" id="SSF81330">
    <property type="entry name" value="Gated mechanosensitive channel"/>
    <property type="match status" value="1"/>
</dbReference>
<name>A0A3N0WV78_9FLAO</name>